<evidence type="ECO:0000256" key="1">
    <source>
        <dbReference type="SAM" id="Phobius"/>
    </source>
</evidence>
<feature type="transmembrane region" description="Helical" evidence="1">
    <location>
        <begin position="185"/>
        <end position="204"/>
    </location>
</feature>
<dbReference type="EMBL" id="BQNB010018014">
    <property type="protein sequence ID" value="GJT69725.1"/>
    <property type="molecule type" value="Genomic_DNA"/>
</dbReference>
<dbReference type="InterPro" id="IPR021924">
    <property type="entry name" value="DUF3537"/>
</dbReference>
<feature type="transmembrane region" description="Helical" evidence="1">
    <location>
        <begin position="216"/>
        <end position="237"/>
    </location>
</feature>
<reference evidence="2" key="1">
    <citation type="journal article" date="2022" name="Int. J. Mol. Sci.">
        <title>Draft Genome of Tanacetum Coccineum: Genomic Comparison of Closely Related Tanacetum-Family Plants.</title>
        <authorList>
            <person name="Yamashiro T."/>
            <person name="Shiraishi A."/>
            <person name="Nakayama K."/>
            <person name="Satake H."/>
        </authorList>
    </citation>
    <scope>NUCLEOTIDE SEQUENCE</scope>
</reference>
<organism evidence="2 3">
    <name type="scientific">Tanacetum coccineum</name>
    <dbReference type="NCBI Taxonomy" id="301880"/>
    <lineage>
        <taxon>Eukaryota</taxon>
        <taxon>Viridiplantae</taxon>
        <taxon>Streptophyta</taxon>
        <taxon>Embryophyta</taxon>
        <taxon>Tracheophyta</taxon>
        <taxon>Spermatophyta</taxon>
        <taxon>Magnoliopsida</taxon>
        <taxon>eudicotyledons</taxon>
        <taxon>Gunneridae</taxon>
        <taxon>Pentapetalae</taxon>
        <taxon>asterids</taxon>
        <taxon>campanulids</taxon>
        <taxon>Asterales</taxon>
        <taxon>Asteraceae</taxon>
        <taxon>Asteroideae</taxon>
        <taxon>Anthemideae</taxon>
        <taxon>Anthemidinae</taxon>
        <taxon>Tanacetum</taxon>
    </lineage>
</organism>
<name>A0ABQ5G286_9ASTR</name>
<dbReference type="Proteomes" id="UP001151760">
    <property type="component" value="Unassembled WGS sequence"/>
</dbReference>
<sequence>MLSHFYLACSDCDNKYSRPYDSLVQLSLSGIATLSFVSLSRFLKVFGLRRFLFFDKLCDESEIVRKGYTAQLNRSLKILSVFVIPCFTAECAYKIWWYSSGATAIPFLVNVLVSNTLACTLELLSWLYRTVVFYLICILFRLLCCLQLLRLQEFAQVFQVDSDVESVLREHLRIKRHLKIISHRYRAFILLALIFVTVSQFASLLSTTSSKADPEIFKSGEIALVSVSLLAGLLILLRSATRITHKAQGVTSLVAKWHVCATIDVFETPEADIETPMVGAARDQVFPCEASSSDYDDVGEEEDEFDNTKLIPAYAYSTISFQKRQALVTYFENNRAGITVFGFMLDRMSLRMIVTVELSLVLMEKRLDQFVDQFVDRMNDMMNPKRCGDRDGRRGEGEELEYPFFEGDGSSFDEWGDYGVANDDYEEAPIFDDDQYKDVIEEEEGFVQSYPNFQEDENSMSFSGVVLGVEEESMPVL</sequence>
<protein>
    <submittedName>
        <fullName evidence="2">EH domain-containing protein 1-like protein isoform X1</fullName>
    </submittedName>
</protein>
<keyword evidence="1" id="KW-0812">Transmembrane</keyword>
<comment type="caution">
    <text evidence="2">The sequence shown here is derived from an EMBL/GenBank/DDBJ whole genome shotgun (WGS) entry which is preliminary data.</text>
</comment>
<feature type="transmembrane region" description="Helical" evidence="1">
    <location>
        <begin position="23"/>
        <end position="43"/>
    </location>
</feature>
<evidence type="ECO:0000313" key="2">
    <source>
        <dbReference type="EMBL" id="GJT69725.1"/>
    </source>
</evidence>
<feature type="transmembrane region" description="Helical" evidence="1">
    <location>
        <begin position="126"/>
        <end position="149"/>
    </location>
</feature>
<gene>
    <name evidence="2" type="ORF">Tco_1029011</name>
</gene>
<keyword evidence="1" id="KW-1133">Transmembrane helix</keyword>
<keyword evidence="1" id="KW-0472">Membrane</keyword>
<evidence type="ECO:0000313" key="3">
    <source>
        <dbReference type="Proteomes" id="UP001151760"/>
    </source>
</evidence>
<feature type="transmembrane region" description="Helical" evidence="1">
    <location>
        <begin position="95"/>
        <end position="114"/>
    </location>
</feature>
<accession>A0ABQ5G286</accession>
<dbReference type="PANTHER" id="PTHR31963:SF16">
    <property type="entry name" value="OS06G0635200 PROTEIN"/>
    <property type="match status" value="1"/>
</dbReference>
<dbReference type="Pfam" id="PF12056">
    <property type="entry name" value="DUF3537"/>
    <property type="match status" value="1"/>
</dbReference>
<reference evidence="2" key="2">
    <citation type="submission" date="2022-01" db="EMBL/GenBank/DDBJ databases">
        <authorList>
            <person name="Yamashiro T."/>
            <person name="Shiraishi A."/>
            <person name="Satake H."/>
            <person name="Nakayama K."/>
        </authorList>
    </citation>
    <scope>NUCLEOTIDE SEQUENCE</scope>
</reference>
<proteinExistence type="predicted"/>
<dbReference type="PANTHER" id="PTHR31963">
    <property type="entry name" value="RAS GUANINE NUCLEOTIDE EXCHANGE FACTOR K"/>
    <property type="match status" value="1"/>
</dbReference>
<keyword evidence="3" id="KW-1185">Reference proteome</keyword>